<dbReference type="Proteomes" id="UP000518752">
    <property type="component" value="Unassembled WGS sequence"/>
</dbReference>
<dbReference type="InterPro" id="IPR059179">
    <property type="entry name" value="MLKL-like_MCAfunc"/>
</dbReference>
<feature type="compositionally biased region" description="Basic and acidic residues" evidence="1">
    <location>
        <begin position="413"/>
        <end position="461"/>
    </location>
</feature>
<feature type="region of interest" description="Disordered" evidence="1">
    <location>
        <begin position="127"/>
        <end position="179"/>
    </location>
</feature>
<dbReference type="AlphaFoldDB" id="A0A8H5M8J4"/>
<evidence type="ECO:0000313" key="2">
    <source>
        <dbReference type="EMBL" id="KAF5384576.1"/>
    </source>
</evidence>
<keyword evidence="3" id="KW-1185">Reference proteome</keyword>
<feature type="compositionally biased region" description="Basic and acidic residues" evidence="1">
    <location>
        <begin position="485"/>
        <end position="507"/>
    </location>
</feature>
<feature type="compositionally biased region" description="Basic residues" evidence="1">
    <location>
        <begin position="147"/>
        <end position="157"/>
    </location>
</feature>
<dbReference type="CDD" id="cd21037">
    <property type="entry name" value="MLKL_NTD"/>
    <property type="match status" value="1"/>
</dbReference>
<dbReference type="EMBL" id="JAACJN010000042">
    <property type="protein sequence ID" value="KAF5384576.1"/>
    <property type="molecule type" value="Genomic_DNA"/>
</dbReference>
<feature type="compositionally biased region" description="Basic and acidic residues" evidence="1">
    <location>
        <begin position="268"/>
        <end position="277"/>
    </location>
</feature>
<feature type="region of interest" description="Disordered" evidence="1">
    <location>
        <begin position="298"/>
        <end position="352"/>
    </location>
</feature>
<feature type="region of interest" description="Disordered" evidence="1">
    <location>
        <begin position="257"/>
        <end position="277"/>
    </location>
</feature>
<sequence>MRWWPRTKSVAEDNVFHFKKPRKSDHSDALVLKSQISEKTPPGETKEVLFSTISGAFGLTLNILHDAASFTPIPYLGEAAGLAITIWEAVQTTQDNKNSLRSLAEEACALVITVWTTCDEVLKRSSLEGQNERPYSDREDTEDRRDRAGKKRGRRSRDIRSPPNTAKPRDPKPYPPISAPKTVQNVFIRFLRAKSDAGKVAGYQAKIKGALDIFALQSNITVQQVLSRIEAQQQTVLKTAQAATIPSGEAGVLTSTRAAGTSAPAHPSTREPAEEPKLGAVAFPTIFSFAGATFKIQNSVGTNNKPGKAHSPKSQEPQGSSENTLRLNGRQSANESTGRPGSQENDGGIKNATGAEDVRVSDDLGDSSLGLSGDSLGGQSALMKFTAISGDQNITQMNDHSQRWNYGNVYSDNHSRSSLGRDYRAREKTFPASELRGDETQRRGWEGDGRGNSQREKRHGDAPTFSNYNFDATADAYAAPGPPRAHHDDRSSRHFRQEYGPQREVRPHQVYYDENGVPAMARGGGRSRRRQER</sequence>
<evidence type="ECO:0000256" key="1">
    <source>
        <dbReference type="SAM" id="MobiDB-lite"/>
    </source>
</evidence>
<protein>
    <submittedName>
        <fullName evidence="2">Uncharacterized protein</fullName>
    </submittedName>
</protein>
<accession>A0A8H5M8J4</accession>
<name>A0A8H5M8J4_9AGAR</name>
<evidence type="ECO:0000313" key="3">
    <source>
        <dbReference type="Proteomes" id="UP000518752"/>
    </source>
</evidence>
<organism evidence="2 3">
    <name type="scientific">Collybiopsis confluens</name>
    <dbReference type="NCBI Taxonomy" id="2823264"/>
    <lineage>
        <taxon>Eukaryota</taxon>
        <taxon>Fungi</taxon>
        <taxon>Dikarya</taxon>
        <taxon>Basidiomycota</taxon>
        <taxon>Agaricomycotina</taxon>
        <taxon>Agaricomycetes</taxon>
        <taxon>Agaricomycetidae</taxon>
        <taxon>Agaricales</taxon>
        <taxon>Marasmiineae</taxon>
        <taxon>Omphalotaceae</taxon>
        <taxon>Collybiopsis</taxon>
    </lineage>
</organism>
<feature type="compositionally biased region" description="Basic and acidic residues" evidence="1">
    <location>
        <begin position="127"/>
        <end position="146"/>
    </location>
</feature>
<comment type="caution">
    <text evidence="2">The sequence shown here is derived from an EMBL/GenBank/DDBJ whole genome shotgun (WGS) entry which is preliminary data.</text>
</comment>
<proteinExistence type="predicted"/>
<dbReference type="OrthoDB" id="192148at2759"/>
<feature type="compositionally biased region" description="Polar residues" evidence="1">
    <location>
        <begin position="312"/>
        <end position="345"/>
    </location>
</feature>
<feature type="region of interest" description="Disordered" evidence="1">
    <location>
        <begin position="409"/>
        <end position="533"/>
    </location>
</feature>
<reference evidence="2 3" key="1">
    <citation type="journal article" date="2020" name="ISME J.">
        <title>Uncovering the hidden diversity of litter-decomposition mechanisms in mushroom-forming fungi.</title>
        <authorList>
            <person name="Floudas D."/>
            <person name="Bentzer J."/>
            <person name="Ahren D."/>
            <person name="Johansson T."/>
            <person name="Persson P."/>
            <person name="Tunlid A."/>
        </authorList>
    </citation>
    <scope>NUCLEOTIDE SEQUENCE [LARGE SCALE GENOMIC DNA]</scope>
    <source>
        <strain evidence="2 3">CBS 406.79</strain>
    </source>
</reference>
<gene>
    <name evidence="2" type="ORF">D9757_007501</name>
</gene>